<accession>A0A418M3K2</accession>
<comment type="caution">
    <text evidence="1">The sequence shown here is derived from an EMBL/GenBank/DDBJ whole genome shotgun (WGS) entry which is preliminary data.</text>
</comment>
<evidence type="ECO:0000313" key="2">
    <source>
        <dbReference type="Proteomes" id="UP000283523"/>
    </source>
</evidence>
<keyword evidence="2" id="KW-1185">Reference proteome</keyword>
<dbReference type="AlphaFoldDB" id="A0A418M3K2"/>
<dbReference type="RefSeq" id="WP_119669497.1">
    <property type="nucleotide sequence ID" value="NZ_QXED01000006.1"/>
</dbReference>
<protein>
    <submittedName>
        <fullName evidence="1">Uncharacterized protein</fullName>
    </submittedName>
</protein>
<proteinExistence type="predicted"/>
<organism evidence="1 2">
    <name type="scientific">Fibrisoma montanum</name>
    <dbReference type="NCBI Taxonomy" id="2305895"/>
    <lineage>
        <taxon>Bacteria</taxon>
        <taxon>Pseudomonadati</taxon>
        <taxon>Bacteroidota</taxon>
        <taxon>Cytophagia</taxon>
        <taxon>Cytophagales</taxon>
        <taxon>Spirosomataceae</taxon>
        <taxon>Fibrisoma</taxon>
    </lineage>
</organism>
<name>A0A418M3K2_9BACT</name>
<dbReference type="Proteomes" id="UP000283523">
    <property type="component" value="Unassembled WGS sequence"/>
</dbReference>
<gene>
    <name evidence="1" type="ORF">DYU11_19965</name>
</gene>
<sequence length="126" mass="14111">MEERQGAIDKKGQSGKVYHFKYGWYAYRLLSKQTDVTKMGELPVDQYVAYLFLAGLLACKTKNDLPDGFELDHVYEVLDDLNDADAKEVYKLAEHALGFILESVQKMMTNGQATPADQQALTGTPS</sequence>
<dbReference type="EMBL" id="QXED01000006">
    <property type="protein sequence ID" value="RIV20330.1"/>
    <property type="molecule type" value="Genomic_DNA"/>
</dbReference>
<reference evidence="1 2" key="1">
    <citation type="submission" date="2018-08" db="EMBL/GenBank/DDBJ databases">
        <title>Fibrisoma montanum sp. nov., isolated from Danxia mountain soil.</title>
        <authorList>
            <person name="Huang Y."/>
        </authorList>
    </citation>
    <scope>NUCLEOTIDE SEQUENCE [LARGE SCALE GENOMIC DNA]</scope>
    <source>
        <strain evidence="1 2">HYT19</strain>
    </source>
</reference>
<evidence type="ECO:0000313" key="1">
    <source>
        <dbReference type="EMBL" id="RIV20330.1"/>
    </source>
</evidence>